<sequence>MTPLPRPPRDVILDDTVLDTIRKNPHLFNITTPINVDRFQTLLNSHPNQKFVESVCTGFRQGFWPRASGNKPGTPLVLDRTRELHDPQHFAFACEQRDKEITERRFSPTFHSLLPGMQCVPVVVVPKPHTDKFRLAVDHSAEPFALNSLIDRRDVKVKMDNLHDLGAAL</sequence>
<dbReference type="EMBL" id="JANVFS010000006">
    <property type="protein sequence ID" value="KAJ4491393.1"/>
    <property type="molecule type" value="Genomic_DNA"/>
</dbReference>
<dbReference type="Proteomes" id="UP001150238">
    <property type="component" value="Unassembled WGS sequence"/>
</dbReference>
<comment type="caution">
    <text evidence="1">The sequence shown here is derived from an EMBL/GenBank/DDBJ whole genome shotgun (WGS) entry which is preliminary data.</text>
</comment>
<dbReference type="AlphaFoldDB" id="A0A9W9DNS5"/>
<name>A0A9W9DNS5_9AGAR</name>
<feature type="non-terminal residue" evidence="1">
    <location>
        <position position="169"/>
    </location>
</feature>
<evidence type="ECO:0000313" key="1">
    <source>
        <dbReference type="EMBL" id="KAJ4477775.1"/>
    </source>
</evidence>
<evidence type="ECO:0000313" key="2">
    <source>
        <dbReference type="EMBL" id="KAJ4491393.1"/>
    </source>
</evidence>
<reference evidence="1" key="1">
    <citation type="submission" date="2022-08" db="EMBL/GenBank/DDBJ databases">
        <authorList>
            <consortium name="DOE Joint Genome Institute"/>
            <person name="Min B."/>
            <person name="Riley R."/>
            <person name="Sierra-Patev S."/>
            <person name="Naranjo-Ortiz M."/>
            <person name="Looney B."/>
            <person name="Konkel Z."/>
            <person name="Slot J.C."/>
            <person name="Sakamoto Y."/>
            <person name="Steenwyk J.L."/>
            <person name="Rokas A."/>
            <person name="Carro J."/>
            <person name="Camarero S."/>
            <person name="Ferreira P."/>
            <person name="Molpeceres G."/>
            <person name="Ruiz-Duenas F.J."/>
            <person name="Serrano A."/>
            <person name="Henrissat B."/>
            <person name="Drula E."/>
            <person name="Hughes K.W."/>
            <person name="Mata J.L."/>
            <person name="Ishikawa N.K."/>
            <person name="Vargas-Isla R."/>
            <person name="Ushijima S."/>
            <person name="Smith C.A."/>
            <person name="Ahrendt S."/>
            <person name="Andreopoulos W."/>
            <person name="He G."/>
            <person name="Labutti K."/>
            <person name="Lipzen A."/>
            <person name="Ng V."/>
            <person name="Sandor L."/>
            <person name="Barry K."/>
            <person name="Martinez A.T."/>
            <person name="Xiao Y."/>
            <person name="Gibbons J.G."/>
            <person name="Terashima K."/>
            <person name="Hibbett D.S."/>
            <person name="Grigoriev I.V."/>
        </authorList>
    </citation>
    <scope>NUCLEOTIDE SEQUENCE</scope>
    <source>
        <strain evidence="1">Sp2 HRB7682 ss15</strain>
    </source>
</reference>
<evidence type="ECO:0000313" key="3">
    <source>
        <dbReference type="Proteomes" id="UP001150238"/>
    </source>
</evidence>
<dbReference type="EMBL" id="JANVFS010000018">
    <property type="protein sequence ID" value="KAJ4477775.1"/>
    <property type="molecule type" value="Genomic_DNA"/>
</dbReference>
<gene>
    <name evidence="2" type="ORF">C8J55DRAFT_420887</name>
    <name evidence="1" type="ORF">C8J55DRAFT_430546</name>
</gene>
<protein>
    <submittedName>
        <fullName evidence="1">Uncharacterized protein</fullName>
    </submittedName>
</protein>
<proteinExistence type="predicted"/>
<accession>A0A9W9DNS5</accession>
<reference evidence="1" key="2">
    <citation type="journal article" date="2023" name="Proc. Natl. Acad. Sci. U.S.A.">
        <title>A global phylogenomic analysis of the shiitake genus Lentinula.</title>
        <authorList>
            <person name="Sierra-Patev S."/>
            <person name="Min B."/>
            <person name="Naranjo-Ortiz M."/>
            <person name="Looney B."/>
            <person name="Konkel Z."/>
            <person name="Slot J.C."/>
            <person name="Sakamoto Y."/>
            <person name="Steenwyk J.L."/>
            <person name="Rokas A."/>
            <person name="Carro J."/>
            <person name="Camarero S."/>
            <person name="Ferreira P."/>
            <person name="Molpeceres G."/>
            <person name="Ruiz-Duenas F.J."/>
            <person name="Serrano A."/>
            <person name="Henrissat B."/>
            <person name="Drula E."/>
            <person name="Hughes K.W."/>
            <person name="Mata J.L."/>
            <person name="Ishikawa N.K."/>
            <person name="Vargas-Isla R."/>
            <person name="Ushijima S."/>
            <person name="Smith C.A."/>
            <person name="Donoghue J."/>
            <person name="Ahrendt S."/>
            <person name="Andreopoulos W."/>
            <person name="He G."/>
            <person name="LaButti K."/>
            <person name="Lipzen A."/>
            <person name="Ng V."/>
            <person name="Riley R."/>
            <person name="Sandor L."/>
            <person name="Barry K."/>
            <person name="Martinez A.T."/>
            <person name="Xiao Y."/>
            <person name="Gibbons J.G."/>
            <person name="Terashima K."/>
            <person name="Grigoriev I.V."/>
            <person name="Hibbett D."/>
        </authorList>
    </citation>
    <scope>NUCLEOTIDE SEQUENCE</scope>
    <source>
        <strain evidence="1">Sp2 HRB7682 ss15</strain>
    </source>
</reference>
<organism evidence="1 3">
    <name type="scientific">Lentinula lateritia</name>
    <dbReference type="NCBI Taxonomy" id="40482"/>
    <lineage>
        <taxon>Eukaryota</taxon>
        <taxon>Fungi</taxon>
        <taxon>Dikarya</taxon>
        <taxon>Basidiomycota</taxon>
        <taxon>Agaricomycotina</taxon>
        <taxon>Agaricomycetes</taxon>
        <taxon>Agaricomycetidae</taxon>
        <taxon>Agaricales</taxon>
        <taxon>Marasmiineae</taxon>
        <taxon>Omphalotaceae</taxon>
        <taxon>Lentinula</taxon>
    </lineage>
</organism>